<evidence type="ECO:0000313" key="2">
    <source>
        <dbReference type="Proteomes" id="UP001501371"/>
    </source>
</evidence>
<gene>
    <name evidence="1" type="ORF">GCM10009654_42780</name>
</gene>
<organism evidence="1 2">
    <name type="scientific">Streptomyces hebeiensis</name>
    <dbReference type="NCBI Taxonomy" id="229486"/>
    <lineage>
        <taxon>Bacteria</taxon>
        <taxon>Bacillati</taxon>
        <taxon>Actinomycetota</taxon>
        <taxon>Actinomycetes</taxon>
        <taxon>Kitasatosporales</taxon>
        <taxon>Streptomycetaceae</taxon>
        <taxon>Streptomyces</taxon>
    </lineage>
</organism>
<accession>A0ABN1V1H3</accession>
<dbReference type="EMBL" id="BAAAKV010000039">
    <property type="protein sequence ID" value="GAA1181016.1"/>
    <property type="molecule type" value="Genomic_DNA"/>
</dbReference>
<proteinExistence type="predicted"/>
<reference evidence="1 2" key="1">
    <citation type="journal article" date="2019" name="Int. J. Syst. Evol. Microbiol.">
        <title>The Global Catalogue of Microorganisms (GCM) 10K type strain sequencing project: providing services to taxonomists for standard genome sequencing and annotation.</title>
        <authorList>
            <consortium name="The Broad Institute Genomics Platform"/>
            <consortium name="The Broad Institute Genome Sequencing Center for Infectious Disease"/>
            <person name="Wu L."/>
            <person name="Ma J."/>
        </authorList>
    </citation>
    <scope>NUCLEOTIDE SEQUENCE [LARGE SCALE GENOMIC DNA]</scope>
    <source>
        <strain evidence="1 2">JCM 12696</strain>
    </source>
</reference>
<comment type="caution">
    <text evidence="1">The sequence shown here is derived from an EMBL/GenBank/DDBJ whole genome shotgun (WGS) entry which is preliminary data.</text>
</comment>
<sequence>MVSTFAARRTASDLDTMRQALDAMAAAGTDADAMVEADLARGR</sequence>
<name>A0ABN1V1H3_9ACTN</name>
<dbReference type="Proteomes" id="UP001501371">
    <property type="component" value="Unassembled WGS sequence"/>
</dbReference>
<protein>
    <submittedName>
        <fullName evidence="1">Uncharacterized protein</fullName>
    </submittedName>
</protein>
<keyword evidence="2" id="KW-1185">Reference proteome</keyword>
<evidence type="ECO:0000313" key="1">
    <source>
        <dbReference type="EMBL" id="GAA1181016.1"/>
    </source>
</evidence>